<comment type="caution">
    <text evidence="4">The sequence shown here is derived from an EMBL/GenBank/DDBJ whole genome shotgun (WGS) entry which is preliminary data.</text>
</comment>
<feature type="region of interest" description="Disordered" evidence="1">
    <location>
        <begin position="126"/>
        <end position="170"/>
    </location>
</feature>
<dbReference type="PANTHER" id="PTHR38463">
    <property type="entry name" value="STRESS RESPONSE PROTEIN YSNF"/>
    <property type="match status" value="1"/>
</dbReference>
<dbReference type="NCBIfam" id="TIGR02271">
    <property type="entry name" value="YsnF/AvaK domain"/>
    <property type="match status" value="1"/>
</dbReference>
<dbReference type="EMBL" id="JAECZB010000020">
    <property type="protein sequence ID" value="MBH8552838.1"/>
    <property type="molecule type" value="Genomic_DNA"/>
</dbReference>
<keyword evidence="5" id="KW-1185">Reference proteome</keyword>
<organism evidence="4 5">
    <name type="scientific">Atlanticothrix silvestris CENA357</name>
    <dbReference type="NCBI Taxonomy" id="1725252"/>
    <lineage>
        <taxon>Bacteria</taxon>
        <taxon>Bacillati</taxon>
        <taxon>Cyanobacteriota</taxon>
        <taxon>Cyanophyceae</taxon>
        <taxon>Nostocales</taxon>
        <taxon>Nodulariaceae</taxon>
        <taxon>Atlanticothrix</taxon>
        <taxon>Atlanticothrix silvestris</taxon>
    </lineage>
</organism>
<dbReference type="InterPro" id="IPR027275">
    <property type="entry name" value="PRC-brl_dom"/>
</dbReference>
<feature type="domain" description="PRC-barrel" evidence="2">
    <location>
        <begin position="17"/>
        <end position="87"/>
    </location>
</feature>
<feature type="domain" description="DUF2382" evidence="3">
    <location>
        <begin position="190"/>
        <end position="303"/>
    </location>
</feature>
<dbReference type="Gene3D" id="3.90.50.10">
    <property type="entry name" value="Photosynthetic Reaction Center, subunit H, domain 2"/>
    <property type="match status" value="1"/>
</dbReference>
<evidence type="ECO:0000256" key="1">
    <source>
        <dbReference type="SAM" id="MobiDB-lite"/>
    </source>
</evidence>
<gene>
    <name evidence="4" type="ORF">I8751_10755</name>
</gene>
<dbReference type="InterPro" id="IPR014747">
    <property type="entry name" value="Bac_photo_RC_H_C"/>
</dbReference>
<evidence type="ECO:0000313" key="4">
    <source>
        <dbReference type="EMBL" id="MBH8552838.1"/>
    </source>
</evidence>
<dbReference type="Pfam" id="PF09557">
    <property type="entry name" value="DUF2382"/>
    <property type="match status" value="1"/>
</dbReference>
<sequence>MTLYKLEDFATNYKDTDFDNYDIKNFDVYSDINDEKVGTVKDILVDDSGCFRYLVVDTGFWIFGKQVLLPIGRSRTSYSDRRIYATGLTREQVENLPDFHNLERVDYDYEEQLRGVYRTPTREMPLETSTPLDVQTPVESSAPLDTPAAYTEPARRETTPMPRPTYERETYTYDKEPDLYNMNEQNHQSLKLYEERLVANKSRVKTGEVAVGKHVETERAQVSVPIEKERVVIERTTPTDAGRTVSPGDVDFREGEVARVDIYEETPDIHKEAVLREEVRVKKVVEQDTVEAQETLRREELDINKSDESIKERRI</sequence>
<dbReference type="Pfam" id="PF05239">
    <property type="entry name" value="PRC"/>
    <property type="match status" value="1"/>
</dbReference>
<reference evidence="4 5" key="1">
    <citation type="journal article" date="2021" name="Int. J. Syst. Evol. Microbiol.">
        <title>Amazonocrinis nigriterrae gen. nov., sp. nov., Atlanticothrix silvestris gen. nov., sp. nov. and Dendronalium phyllosphericum gen. nov., sp. nov., nostocacean cyanobacteria from Brazilian environments.</title>
        <authorList>
            <person name="Alvarenga D.O."/>
            <person name="Andreote A.P.D."/>
            <person name="Branco L.H.Z."/>
            <person name="Delbaje E."/>
            <person name="Cruz R.B."/>
            <person name="Varani A.M."/>
            <person name="Fiore M.F."/>
        </authorList>
    </citation>
    <scope>NUCLEOTIDE SEQUENCE [LARGE SCALE GENOMIC DNA]</scope>
    <source>
        <strain evidence="4 5">CENA357</strain>
    </source>
</reference>
<proteinExistence type="predicted"/>
<dbReference type="Proteomes" id="UP000599391">
    <property type="component" value="Unassembled WGS sequence"/>
</dbReference>
<protein>
    <submittedName>
        <fullName evidence="4">DUF2382 domain-containing protein</fullName>
    </submittedName>
</protein>
<accession>A0A8J7HD56</accession>
<dbReference type="RefSeq" id="WP_214439139.1">
    <property type="nucleotide sequence ID" value="NZ_JAECZB010000020.1"/>
</dbReference>
<dbReference type="PANTHER" id="PTHR38463:SF1">
    <property type="entry name" value="STRESS RESPONSE PROTEIN YSNF"/>
    <property type="match status" value="1"/>
</dbReference>
<dbReference type="InterPro" id="IPR019060">
    <property type="entry name" value="DUF2382"/>
</dbReference>
<evidence type="ECO:0000259" key="3">
    <source>
        <dbReference type="Pfam" id="PF09557"/>
    </source>
</evidence>
<feature type="compositionally biased region" description="Polar residues" evidence="1">
    <location>
        <begin position="127"/>
        <end position="139"/>
    </location>
</feature>
<dbReference type="GO" id="GO:0030077">
    <property type="term" value="C:plasma membrane light-harvesting complex"/>
    <property type="evidence" value="ECO:0007669"/>
    <property type="project" value="InterPro"/>
</dbReference>
<dbReference type="GO" id="GO:0019684">
    <property type="term" value="P:photosynthesis, light reaction"/>
    <property type="evidence" value="ECO:0007669"/>
    <property type="project" value="InterPro"/>
</dbReference>
<evidence type="ECO:0000313" key="5">
    <source>
        <dbReference type="Proteomes" id="UP000599391"/>
    </source>
</evidence>
<evidence type="ECO:0000259" key="2">
    <source>
        <dbReference type="Pfam" id="PF05239"/>
    </source>
</evidence>
<dbReference type="AlphaFoldDB" id="A0A8J7HD56"/>
<name>A0A8J7HD56_9CYAN</name>
<dbReference type="SUPFAM" id="SSF50346">
    <property type="entry name" value="PRC-barrel domain"/>
    <property type="match status" value="1"/>
</dbReference>
<dbReference type="InterPro" id="IPR011033">
    <property type="entry name" value="PRC_barrel-like_sf"/>
</dbReference>
<dbReference type="InterPro" id="IPR052967">
    <property type="entry name" value="Stress_Response_Assoc"/>
</dbReference>